<evidence type="ECO:0000313" key="1">
    <source>
        <dbReference type="EMBL" id="QCQ21913.1"/>
    </source>
</evidence>
<dbReference type="RefSeq" id="WP_137423882.1">
    <property type="nucleotide sequence ID" value="NZ_CP040098.1"/>
</dbReference>
<keyword evidence="2" id="KW-1185">Reference proteome</keyword>
<sequence>MNAIGSLKTTVQSQRRQVIDPSEIEFYDVYHLPIVKTYADRMDADLLLLVPKLQVGNTTVQKLQLR</sequence>
<protein>
    <submittedName>
        <fullName evidence="1">Uncharacterized protein</fullName>
    </submittedName>
</protein>
<evidence type="ECO:0000313" key="2">
    <source>
        <dbReference type="Proteomes" id="UP000298602"/>
    </source>
</evidence>
<dbReference type="EMBL" id="CP040098">
    <property type="protein sequence ID" value="QCQ21913.1"/>
    <property type="molecule type" value="Genomic_DNA"/>
</dbReference>
<gene>
    <name evidence="1" type="ORF">FDQ92_06820</name>
</gene>
<accession>A0A4P8L2P1</accession>
<reference evidence="1 2" key="1">
    <citation type="submission" date="2019-05" db="EMBL/GenBank/DDBJ databases">
        <title>The Complete Genome Sequence of the n-alkane-degrading Desulfoglaeba alkanexedens ALDC reveals multiple alkylsuccinate synthase gene clusters.</title>
        <authorList>
            <person name="Callaghan A.V."/>
            <person name="Davidova I.A."/>
            <person name="Duncan K.E."/>
            <person name="Morris B."/>
            <person name="McInerney M.J."/>
        </authorList>
    </citation>
    <scope>NUCLEOTIDE SEQUENCE [LARGE SCALE GENOMIC DNA]</scope>
    <source>
        <strain evidence="1 2">ALDC</strain>
    </source>
</reference>
<dbReference type="Proteomes" id="UP000298602">
    <property type="component" value="Chromosome"/>
</dbReference>
<name>A0A4P8L2P1_9BACT</name>
<reference evidence="1 2" key="2">
    <citation type="submission" date="2019-05" db="EMBL/GenBank/DDBJ databases">
        <authorList>
            <person name="Suflita J.M."/>
            <person name="Marks C.R."/>
        </authorList>
    </citation>
    <scope>NUCLEOTIDE SEQUENCE [LARGE SCALE GENOMIC DNA]</scope>
    <source>
        <strain evidence="1 2">ALDC</strain>
    </source>
</reference>
<dbReference type="AlphaFoldDB" id="A0A4P8L2P1"/>
<proteinExistence type="predicted"/>
<dbReference type="KEGG" id="dax:FDQ92_06820"/>
<organism evidence="1 2">
    <name type="scientific">Desulfoglaeba alkanexedens ALDC</name>
    <dbReference type="NCBI Taxonomy" id="980445"/>
    <lineage>
        <taxon>Bacteria</taxon>
        <taxon>Pseudomonadati</taxon>
        <taxon>Thermodesulfobacteriota</taxon>
        <taxon>Syntrophobacteria</taxon>
        <taxon>Syntrophobacterales</taxon>
        <taxon>Syntrophobacteraceae</taxon>
        <taxon>Desulfoglaeba</taxon>
    </lineage>
</organism>